<dbReference type="PROSITE" id="PS00455">
    <property type="entry name" value="AMP_BINDING"/>
    <property type="match status" value="1"/>
</dbReference>
<evidence type="ECO:0000256" key="2">
    <source>
        <dbReference type="ARBA" id="ARBA00022450"/>
    </source>
</evidence>
<dbReference type="InterPro" id="IPR000873">
    <property type="entry name" value="AMP-dep_synth/lig_dom"/>
</dbReference>
<dbReference type="SMART" id="SM00823">
    <property type="entry name" value="PKS_PP"/>
    <property type="match status" value="1"/>
</dbReference>
<dbReference type="PROSITE" id="PS50075">
    <property type="entry name" value="CARRIER"/>
    <property type="match status" value="1"/>
</dbReference>
<dbReference type="InterPro" id="IPR036736">
    <property type="entry name" value="ACP-like_sf"/>
</dbReference>
<organism evidence="6 7">
    <name type="scientific">Streptomyces monticola</name>
    <dbReference type="NCBI Taxonomy" id="2666263"/>
    <lineage>
        <taxon>Bacteria</taxon>
        <taxon>Bacillati</taxon>
        <taxon>Actinomycetota</taxon>
        <taxon>Actinomycetes</taxon>
        <taxon>Kitasatosporales</taxon>
        <taxon>Streptomycetaceae</taxon>
        <taxon>Streptomyces</taxon>
    </lineage>
</organism>
<proteinExistence type="predicted"/>
<keyword evidence="3" id="KW-0597">Phosphoprotein</keyword>
<dbReference type="InterPro" id="IPR045851">
    <property type="entry name" value="AMP-bd_C_sf"/>
</dbReference>
<feature type="region of interest" description="Disordered" evidence="4">
    <location>
        <begin position="1"/>
        <end position="42"/>
    </location>
</feature>
<dbReference type="Pfam" id="PF00550">
    <property type="entry name" value="PP-binding"/>
    <property type="match status" value="1"/>
</dbReference>
<dbReference type="InterPro" id="IPR020806">
    <property type="entry name" value="PKS_PP-bd"/>
</dbReference>
<feature type="compositionally biased region" description="Low complexity" evidence="4">
    <location>
        <begin position="641"/>
        <end position="652"/>
    </location>
</feature>
<dbReference type="RefSeq" id="WP_381838025.1">
    <property type="nucleotide sequence ID" value="NZ_JBHTCF010000020.1"/>
</dbReference>
<evidence type="ECO:0000313" key="6">
    <source>
        <dbReference type="EMBL" id="MFC7309264.1"/>
    </source>
</evidence>
<dbReference type="InterPro" id="IPR023213">
    <property type="entry name" value="CAT-like_dom_sf"/>
</dbReference>
<feature type="compositionally biased region" description="Low complexity" evidence="4">
    <location>
        <begin position="8"/>
        <end position="31"/>
    </location>
</feature>
<evidence type="ECO:0000256" key="4">
    <source>
        <dbReference type="SAM" id="MobiDB-lite"/>
    </source>
</evidence>
<dbReference type="InterPro" id="IPR020845">
    <property type="entry name" value="AMP-binding_CS"/>
</dbReference>
<protein>
    <submittedName>
        <fullName evidence="6">Amino acid adenylation domain-containing protein</fullName>
    </submittedName>
</protein>
<dbReference type="Pfam" id="PF00501">
    <property type="entry name" value="AMP-binding"/>
    <property type="match status" value="1"/>
</dbReference>
<dbReference type="SUPFAM" id="SSF52777">
    <property type="entry name" value="CoA-dependent acyltransferases"/>
    <property type="match status" value="2"/>
</dbReference>
<sequence length="1124" mass="120513">MIPTETATGTGTRTDTGLVTGTRTDTGLVTGTGAGTDTEQPALSESQRSLLVIDRLIPVEHLYNGVFELELTPGHSPEQLRRALAEVVAVQPALRQRFGLVPEPHTFLGAPPAPADLAYEHIADTGAATLSATVGRLGGQSWDIERGPLYRFVYLHSAERSVLLFVVHHLVFDAVSAGPFVRDLQTALAGGFTPTALDELRVRRERELVRECAAQARLAAEPATAELARDWARELADRPALVVNPRPQRPVETSFTGARAEWQLGPAESAAAAAICRQLGISAYELFLSVYGAVLARHAATESVVIGSPFMSRRTVGSFDLCGFFVNTLPVAFDVDWRQSFADYACDVVRPAAGTARSRIRVAFNQIVEHARPDRTSDRNPVFSCMLAMQDELTPAPGGAVTAVREHGNGTAKFDLWLGVTPVQDRWRLELEYDTELLPEPVAQAVIDSLRTALARATADPGRPLADLFVDASLAESAKDDGHRAPAGAATLIDWVRRTAAERPDAVALSSTAGDLTYRELAYRTRRTAAALRRHGVGPGDVVGVAADDFTDTIVTILGLLAAGAAYLPYDTDLPAERIRYMLRQAGSTLAIGDPIGDPTGGLIGDPDDAIDGGEDGQNDVRTLTPAQLTHTPVGHDTPDDTATANAAARPAEPAGDRAVYVMFSSGSTGRPKGIEMTEGALLNLTAWQIDALGMGGDTRFVQYAPLGFDVSFQELLPTLAAGGTVISREPADRRDFPALVRRLEESRATHLYLPVAALRTFVQAAGDADVPFPALRQVCVSGEQLMLDDDIRAFFRVRPHLQLINLYGPTETHAVTTHRLTGDTDWPDHVPIGVPLSGVRAYVVDTTGHLAPPGVQGELYLGGACPARGYRNAPELTARAFHPDPYADGDGRMYRTGDQVLRDEHGTLLFLGRGDDQVKIRGYRVELGELETVAHAAPGVAQAVAAVRDTGTGTGTGIGTGTGTVSDRALVLFVRPETPGAPDEPQLRDLLAQRLPDYMLPRWILPVATIPVTANGKVDRAALLRDAETAIARQQAEADHTPASYEDALEEELAAMWGELLGTTAPLHRDTSLLEQGAHSLMVLTALSRIRQRHGAEIPMRKFFQTPTIAALAAAVRAGQAQR</sequence>
<dbReference type="Gene3D" id="1.10.1200.10">
    <property type="entry name" value="ACP-like"/>
    <property type="match status" value="1"/>
</dbReference>
<dbReference type="PANTHER" id="PTHR45527">
    <property type="entry name" value="NONRIBOSOMAL PEPTIDE SYNTHETASE"/>
    <property type="match status" value="1"/>
</dbReference>
<dbReference type="Proteomes" id="UP001596523">
    <property type="component" value="Unassembled WGS sequence"/>
</dbReference>
<dbReference type="SUPFAM" id="SSF56801">
    <property type="entry name" value="Acetyl-CoA synthetase-like"/>
    <property type="match status" value="1"/>
</dbReference>
<dbReference type="InterPro" id="IPR010071">
    <property type="entry name" value="AA_adenyl_dom"/>
</dbReference>
<feature type="region of interest" description="Disordered" evidence="4">
    <location>
        <begin position="629"/>
        <end position="652"/>
    </location>
</feature>
<reference evidence="7" key="1">
    <citation type="journal article" date="2019" name="Int. J. Syst. Evol. Microbiol.">
        <title>The Global Catalogue of Microorganisms (GCM) 10K type strain sequencing project: providing services to taxonomists for standard genome sequencing and annotation.</title>
        <authorList>
            <consortium name="The Broad Institute Genomics Platform"/>
            <consortium name="The Broad Institute Genome Sequencing Center for Infectious Disease"/>
            <person name="Wu L."/>
            <person name="Ma J."/>
        </authorList>
    </citation>
    <scope>NUCLEOTIDE SEQUENCE [LARGE SCALE GENOMIC DNA]</scope>
    <source>
        <strain evidence="7">SYNS20</strain>
    </source>
</reference>
<comment type="caution">
    <text evidence="6">The sequence shown here is derived from an EMBL/GenBank/DDBJ whole genome shotgun (WGS) entry which is preliminary data.</text>
</comment>
<feature type="domain" description="Carrier" evidence="5">
    <location>
        <begin position="1045"/>
        <end position="1121"/>
    </location>
</feature>
<dbReference type="Gene3D" id="3.30.559.30">
    <property type="entry name" value="Nonribosomal peptide synthetase, condensation domain"/>
    <property type="match status" value="1"/>
</dbReference>
<gene>
    <name evidence="6" type="ORF">ACFQVC_34280</name>
</gene>
<dbReference type="PANTHER" id="PTHR45527:SF1">
    <property type="entry name" value="FATTY ACID SYNTHASE"/>
    <property type="match status" value="1"/>
</dbReference>
<dbReference type="Pfam" id="PF00668">
    <property type="entry name" value="Condensation"/>
    <property type="match status" value="1"/>
</dbReference>
<dbReference type="Gene3D" id="3.40.50.12780">
    <property type="entry name" value="N-terminal domain of ligase-like"/>
    <property type="match status" value="1"/>
</dbReference>
<dbReference type="InterPro" id="IPR001242">
    <property type="entry name" value="Condensation_dom"/>
</dbReference>
<dbReference type="CDD" id="cd05930">
    <property type="entry name" value="A_NRPS"/>
    <property type="match status" value="1"/>
</dbReference>
<keyword evidence="2" id="KW-0596">Phosphopantetheine</keyword>
<dbReference type="Gene3D" id="3.30.300.30">
    <property type="match status" value="1"/>
</dbReference>
<evidence type="ECO:0000313" key="7">
    <source>
        <dbReference type="Proteomes" id="UP001596523"/>
    </source>
</evidence>
<dbReference type="InterPro" id="IPR009081">
    <property type="entry name" value="PP-bd_ACP"/>
</dbReference>
<dbReference type="Gene3D" id="3.30.559.10">
    <property type="entry name" value="Chloramphenicol acetyltransferase-like domain"/>
    <property type="match status" value="1"/>
</dbReference>
<evidence type="ECO:0000256" key="1">
    <source>
        <dbReference type="ARBA" id="ARBA00001957"/>
    </source>
</evidence>
<name>A0ABW2JSY2_9ACTN</name>
<evidence type="ECO:0000259" key="5">
    <source>
        <dbReference type="PROSITE" id="PS50075"/>
    </source>
</evidence>
<evidence type="ECO:0000256" key="3">
    <source>
        <dbReference type="ARBA" id="ARBA00022553"/>
    </source>
</evidence>
<dbReference type="NCBIfam" id="TIGR01733">
    <property type="entry name" value="AA-adenyl-dom"/>
    <property type="match status" value="1"/>
</dbReference>
<keyword evidence="7" id="KW-1185">Reference proteome</keyword>
<accession>A0ABW2JSY2</accession>
<dbReference type="SUPFAM" id="SSF47336">
    <property type="entry name" value="ACP-like"/>
    <property type="match status" value="1"/>
</dbReference>
<dbReference type="EMBL" id="JBHTCF010000020">
    <property type="protein sequence ID" value="MFC7309264.1"/>
    <property type="molecule type" value="Genomic_DNA"/>
</dbReference>
<comment type="cofactor">
    <cofactor evidence="1">
        <name>pantetheine 4'-phosphate</name>
        <dbReference type="ChEBI" id="CHEBI:47942"/>
    </cofactor>
</comment>
<dbReference type="InterPro" id="IPR042099">
    <property type="entry name" value="ANL_N_sf"/>
</dbReference>